<dbReference type="InterPro" id="IPR044885">
    <property type="entry name" value="PRESA_N_sf"/>
</dbReference>
<dbReference type="InterPro" id="IPR019111">
    <property type="entry name" value="PRESA_N"/>
</dbReference>
<keyword evidence="2" id="KW-0732">Signal</keyword>
<dbReference type="Gene3D" id="6.10.280.180">
    <property type="entry name" value="Plasmodium RESA, N-terminal helical domain"/>
    <property type="match status" value="1"/>
</dbReference>
<keyword evidence="5" id="KW-1185">Reference proteome</keyword>
<feature type="domain" description="Plasmodium RESA N-terminal" evidence="3">
    <location>
        <begin position="191"/>
        <end position="298"/>
    </location>
</feature>
<evidence type="ECO:0000313" key="4">
    <source>
        <dbReference type="EMBL" id="EDL45250.1"/>
    </source>
</evidence>
<dbReference type="PhylomeDB" id="A5K5R5"/>
<dbReference type="KEGG" id="pvx:PVX_089450"/>
<dbReference type="OMA" id="WEPCKNT"/>
<feature type="chain" id="PRO_5002685122" evidence="2">
    <location>
        <begin position="25"/>
        <end position="348"/>
    </location>
</feature>
<dbReference type="EMBL" id="AAKM01000006">
    <property type="protein sequence ID" value="EDL45250.1"/>
    <property type="molecule type" value="Genomic_DNA"/>
</dbReference>
<evidence type="ECO:0000313" key="5">
    <source>
        <dbReference type="Proteomes" id="UP000008333"/>
    </source>
</evidence>
<feature type="compositionally biased region" description="Low complexity" evidence="1">
    <location>
        <begin position="153"/>
        <end position="165"/>
    </location>
</feature>
<feature type="region of interest" description="Disordered" evidence="1">
    <location>
        <begin position="53"/>
        <end position="171"/>
    </location>
</feature>
<gene>
    <name evidence="4" type="ORF">PVX_089450</name>
</gene>
<evidence type="ECO:0000256" key="2">
    <source>
        <dbReference type="SAM" id="SignalP"/>
    </source>
</evidence>
<proteinExistence type="predicted"/>
<accession>A5K5R5</accession>
<dbReference type="GeneID" id="5474268"/>
<feature type="compositionally biased region" description="Basic and acidic residues" evidence="1">
    <location>
        <begin position="88"/>
        <end position="106"/>
    </location>
</feature>
<dbReference type="VEuPathDB" id="PlasmoDB:PVX_089450"/>
<sequence>MGKTRFTVPLFLALFHALLPNTRGAHTEGPSAELRLCSRCRCALSEECQQSASSAYRTDLGARGSGNACEERQSKVVKRRKEVAKGAAKVEAKETTKPRNKPREKSPVQPRSESPAKPRPKSPVKPRKKAPPIPTPKATAEVAAEVTAEETAEQTAAQTAEQTAAPTDGEAEKCPLPYGCKEEDFTLEITTKEQLTHLISRLGWVITQRKAYIGYFYFMQYMRGSFKLLETNLWNLLQETAVKNNISEKIKKKMWEPCKNTLTREQNKLEKESLKNFSNFMLERSFSVSFIEKMLYAKETNKYIYMRYYDEHLGNDAKAWYDVLEQQEKFWTSRLSYEANCHHTAAIR</sequence>
<reference evidence="4 5" key="1">
    <citation type="journal article" date="2008" name="Nature">
        <title>Comparative genomics of the neglected human malaria parasite Plasmodium vivax.</title>
        <authorList>
            <person name="Carlton J.M."/>
            <person name="Adams J.H."/>
            <person name="Silva J.C."/>
            <person name="Bidwell S.L."/>
            <person name="Lorenzi H."/>
            <person name="Caler E."/>
            <person name="Crabtree J."/>
            <person name="Angiuoli S.V."/>
            <person name="Merino E.F."/>
            <person name="Amedeo P."/>
            <person name="Cheng Q."/>
            <person name="Coulson R.M."/>
            <person name="Crabb B.S."/>
            <person name="Del Portillo H.A."/>
            <person name="Essien K."/>
            <person name="Feldblyum T.V."/>
            <person name="Fernandez-Becerra C."/>
            <person name="Gilson P.R."/>
            <person name="Gueye A.H."/>
            <person name="Guo X."/>
            <person name="Kang'a S."/>
            <person name="Kooij T.W."/>
            <person name="Korsinczky M."/>
            <person name="Meyer E.V."/>
            <person name="Nene V."/>
            <person name="Paulsen I."/>
            <person name="White O."/>
            <person name="Ralph S.A."/>
            <person name="Ren Q."/>
            <person name="Sargeant T.J."/>
            <person name="Salzberg S.L."/>
            <person name="Stoeckert C.J."/>
            <person name="Sullivan S.A."/>
            <person name="Yamamoto M.M."/>
            <person name="Hoffman S.L."/>
            <person name="Wortman J.R."/>
            <person name="Gardner M.J."/>
            <person name="Galinski M.R."/>
            <person name="Barnwell J.W."/>
            <person name="Fraser-Liggett C.M."/>
        </authorList>
    </citation>
    <scope>NUCLEOTIDE SEQUENCE [LARGE SCALE GENOMIC DNA]</scope>
    <source>
        <strain evidence="4 5">Salvador I</strain>
    </source>
</reference>
<protein>
    <submittedName>
        <fullName evidence="4">RAD protein (Pv-fam-e)</fullName>
    </submittedName>
</protein>
<dbReference type="Proteomes" id="UP000008333">
    <property type="component" value="Unassembled WGS sequence"/>
</dbReference>
<evidence type="ECO:0000256" key="1">
    <source>
        <dbReference type="SAM" id="MobiDB-lite"/>
    </source>
</evidence>
<comment type="caution">
    <text evidence="4">The sequence shown here is derived from an EMBL/GenBank/DDBJ whole genome shotgun (WGS) entry which is preliminary data.</text>
</comment>
<dbReference type="RefSeq" id="XP_001614977.1">
    <property type="nucleotide sequence ID" value="XM_001614927.1"/>
</dbReference>
<feature type="compositionally biased region" description="Basic residues" evidence="1">
    <location>
        <begin position="118"/>
        <end position="130"/>
    </location>
</feature>
<name>A5K5R5_PLAVS</name>
<feature type="signal peptide" evidence="2">
    <location>
        <begin position="1"/>
        <end position="24"/>
    </location>
</feature>
<dbReference type="Pfam" id="PF09687">
    <property type="entry name" value="PRESAN"/>
    <property type="match status" value="1"/>
</dbReference>
<dbReference type="AlphaFoldDB" id="A5K5R5"/>
<feature type="compositionally biased region" description="Low complexity" evidence="1">
    <location>
        <begin position="136"/>
        <end position="146"/>
    </location>
</feature>
<dbReference type="InParanoid" id="A5K5R5"/>
<evidence type="ECO:0000259" key="3">
    <source>
        <dbReference type="Pfam" id="PF09687"/>
    </source>
</evidence>
<organism evidence="4 5">
    <name type="scientific">Plasmodium vivax (strain Salvador I)</name>
    <dbReference type="NCBI Taxonomy" id="126793"/>
    <lineage>
        <taxon>Eukaryota</taxon>
        <taxon>Sar</taxon>
        <taxon>Alveolata</taxon>
        <taxon>Apicomplexa</taxon>
        <taxon>Aconoidasida</taxon>
        <taxon>Haemosporida</taxon>
        <taxon>Plasmodiidae</taxon>
        <taxon>Plasmodium</taxon>
        <taxon>Plasmodium (Plasmodium)</taxon>
    </lineage>
</organism>